<keyword evidence="8 11" id="KW-0067">ATP-binding</keyword>
<dbReference type="GO" id="GO:0046872">
    <property type="term" value="F:metal ion binding"/>
    <property type="evidence" value="ECO:0007669"/>
    <property type="project" value="UniProtKB-KW"/>
</dbReference>
<dbReference type="NCBIfam" id="NF004046">
    <property type="entry name" value="PRK05563.1"/>
    <property type="match status" value="1"/>
</dbReference>
<dbReference type="Proteomes" id="UP000078070">
    <property type="component" value="Chromosome"/>
</dbReference>
<comment type="function">
    <text evidence="11">DNA polymerase III is a complex, multichain enzyme responsible for most of the replicative synthesis in bacteria. This DNA polymerase also exhibits 3' to 5' exonuclease activity.</text>
</comment>
<dbReference type="GO" id="GO:0003677">
    <property type="term" value="F:DNA binding"/>
    <property type="evidence" value="ECO:0007669"/>
    <property type="project" value="InterPro"/>
</dbReference>
<dbReference type="Gene3D" id="1.10.8.60">
    <property type="match status" value="1"/>
</dbReference>
<dbReference type="PANTHER" id="PTHR11669">
    <property type="entry name" value="REPLICATION FACTOR C / DNA POLYMERASE III GAMMA-TAU SUBUNIT"/>
    <property type="match status" value="1"/>
</dbReference>
<evidence type="ECO:0000256" key="1">
    <source>
        <dbReference type="ARBA" id="ARBA00006360"/>
    </source>
</evidence>
<dbReference type="InterPro" id="IPR008921">
    <property type="entry name" value="DNA_pol3_clamp-load_cplx_C"/>
</dbReference>
<dbReference type="InterPro" id="IPR038249">
    <property type="entry name" value="PolIII_tau_V_sf"/>
</dbReference>
<sequence>MSYQVLARKWRPKRFQEMVGQEHVLKALVNALDDDRLHHAYLFTGTRGVGKTSIARLFAKSLNCEVGVSSDPCGQCSACREIAEGRFVDLIEVDAASRTKVEDTRELLENVQYAPTHGRYKVYLIDEVHMLSTHSFNALLKTLEEPPPHVKFLLATTDPQKLPVTILSRCLQFNLKNMIPERIVEHLRFVLGEENIPFEEAALWLLARSADGSMRDGMSLTDQAIAFGAGTITTLDVQTMLGSIDQMLVSRLLECLSARDAKALLAAVADLAQFSPDYASVLGDMISLLHRVAIAQVLPDAADNSLGDREQILALSRALTAEDVQLYYQIALLGRRDLPYVPDAREGLEMVLLRMLAFRPADAPAGPAPVSSAAANASSNASVNTGASASASPPVADTDAQVTNARVANVQAAQPVRNAAREAVVSRAEQALAVAPVAAPALAPEPVMTAAAAPVAAPAPAPVSESASQRVSAVSASARPDGSPEYDESDIPGGYDQGDADLAFMGVAPPKKSESAAVARPQSAPQGAAAPVTASGAGTVSGADTGRSEPASLQASRSAAAGSPVQPQSPSSSVPVSRPTQIAPVQARPLALDSLQADDWVALCTGLGLGGMTESLAVNLSLESVQGQNLRFHYTAQQQALLNEIQRERITKALRDYFAQPLEVEFECAAQGRETPHQFAQRQRELRQARAVAAIEQDPLVQDILQQFDAHIDIDTVVPLEPN</sequence>
<evidence type="ECO:0000256" key="4">
    <source>
        <dbReference type="ARBA" id="ARBA00022705"/>
    </source>
</evidence>
<dbReference type="FunFam" id="1.20.272.10:FF:000003">
    <property type="entry name" value="DNA polymerase III subunit gamma/tau"/>
    <property type="match status" value="1"/>
</dbReference>
<dbReference type="RefSeq" id="WP_067380543.1">
    <property type="nucleotide sequence ID" value="NZ_CP015839.1"/>
</dbReference>
<evidence type="ECO:0000313" key="15">
    <source>
        <dbReference type="Proteomes" id="UP000078070"/>
    </source>
</evidence>
<accession>A0A1A9EXB8</accession>
<evidence type="ECO:0000259" key="13">
    <source>
        <dbReference type="SMART" id="SM00382"/>
    </source>
</evidence>
<evidence type="ECO:0000256" key="5">
    <source>
        <dbReference type="ARBA" id="ARBA00022723"/>
    </source>
</evidence>
<evidence type="ECO:0000256" key="8">
    <source>
        <dbReference type="ARBA" id="ARBA00022840"/>
    </source>
</evidence>
<dbReference type="FunFam" id="3.40.50.300:FF:000014">
    <property type="entry name" value="DNA polymerase III subunit gamma/tau"/>
    <property type="match status" value="1"/>
</dbReference>
<dbReference type="NCBIfam" id="TIGR02397">
    <property type="entry name" value="dnaX_nterm"/>
    <property type="match status" value="1"/>
</dbReference>
<evidence type="ECO:0000256" key="2">
    <source>
        <dbReference type="ARBA" id="ARBA00022679"/>
    </source>
</evidence>
<comment type="similarity">
    <text evidence="1 11">Belongs to the DnaX/STICHEL family.</text>
</comment>
<evidence type="ECO:0000256" key="10">
    <source>
        <dbReference type="ARBA" id="ARBA00049244"/>
    </source>
</evidence>
<keyword evidence="5" id="KW-0479">Metal-binding</keyword>
<dbReference type="NCBIfam" id="NF005942">
    <property type="entry name" value="PRK07994.1"/>
    <property type="match status" value="1"/>
</dbReference>
<dbReference type="STRING" id="1821621.A8C75_08150"/>
<dbReference type="InterPro" id="IPR021029">
    <property type="entry name" value="DNA_pol_III_tau_dom-5"/>
</dbReference>
<evidence type="ECO:0000256" key="3">
    <source>
        <dbReference type="ARBA" id="ARBA00022695"/>
    </source>
</evidence>
<reference evidence="14 15" key="2">
    <citation type="journal article" date="2018" name="Int. J. Syst. Evol. Microbiol.">
        <title>Marinobacterium aestuarii sp. nov., a benzene-degrading marine bacterium isolated from estuary sediment.</title>
        <authorList>
            <person name="Bae S.S."/>
            <person name="Jung J."/>
            <person name="Chung D."/>
            <person name="Baek K."/>
        </authorList>
    </citation>
    <scope>NUCLEOTIDE SEQUENCE [LARGE SCALE GENOMIC DNA]</scope>
    <source>
        <strain evidence="14 15">ST58-10</strain>
    </source>
</reference>
<dbReference type="InterPro" id="IPR022754">
    <property type="entry name" value="DNA_pol_III_gamma-3"/>
</dbReference>
<dbReference type="CDD" id="cd18137">
    <property type="entry name" value="HLD_clamp_pol_III_gamma_tau"/>
    <property type="match status" value="1"/>
</dbReference>
<name>A0A1A9EXB8_9GAMM</name>
<dbReference type="GO" id="GO:0003887">
    <property type="term" value="F:DNA-directed DNA polymerase activity"/>
    <property type="evidence" value="ECO:0007669"/>
    <property type="project" value="UniProtKB-KW"/>
</dbReference>
<evidence type="ECO:0000256" key="9">
    <source>
        <dbReference type="ARBA" id="ARBA00022932"/>
    </source>
</evidence>
<dbReference type="Pfam" id="PF12169">
    <property type="entry name" value="DNA_pol3_gamma3"/>
    <property type="match status" value="1"/>
</dbReference>
<keyword evidence="15" id="KW-1185">Reference proteome</keyword>
<dbReference type="Gene3D" id="1.20.272.10">
    <property type="match status" value="1"/>
</dbReference>
<dbReference type="KEGG" id="mars:A8C75_08150"/>
<protein>
    <recommendedName>
        <fullName evidence="11">DNA polymerase III subunit gamma/tau</fullName>
        <ecNumber evidence="11">2.7.7.7</ecNumber>
    </recommendedName>
</protein>
<keyword evidence="3 11" id="KW-0548">Nucleotidyltransferase</keyword>
<dbReference type="InterPro" id="IPR012763">
    <property type="entry name" value="DNA_pol_III_sug/sutau_N"/>
</dbReference>
<dbReference type="SUPFAM" id="SSF52540">
    <property type="entry name" value="P-loop containing nucleoside triphosphate hydrolases"/>
    <property type="match status" value="1"/>
</dbReference>
<keyword evidence="7" id="KW-0862">Zinc</keyword>
<keyword evidence="4 11" id="KW-0235">DNA replication</keyword>
<evidence type="ECO:0000256" key="7">
    <source>
        <dbReference type="ARBA" id="ARBA00022833"/>
    </source>
</evidence>
<feature type="region of interest" description="Disordered" evidence="12">
    <location>
        <begin position="463"/>
        <end position="579"/>
    </location>
</feature>
<dbReference type="InterPro" id="IPR050238">
    <property type="entry name" value="DNA_Rep/Repair_Clamp_Loader"/>
</dbReference>
<dbReference type="PANTHER" id="PTHR11669:SF0">
    <property type="entry name" value="PROTEIN STICHEL-LIKE 2"/>
    <property type="match status" value="1"/>
</dbReference>
<dbReference type="GO" id="GO:0009360">
    <property type="term" value="C:DNA polymerase III complex"/>
    <property type="evidence" value="ECO:0007669"/>
    <property type="project" value="InterPro"/>
</dbReference>
<dbReference type="Gene3D" id="3.40.50.300">
    <property type="entry name" value="P-loop containing nucleotide triphosphate hydrolases"/>
    <property type="match status" value="1"/>
</dbReference>
<dbReference type="OrthoDB" id="9810148at2"/>
<dbReference type="EMBL" id="CP015839">
    <property type="protein sequence ID" value="ANG62462.1"/>
    <property type="molecule type" value="Genomic_DNA"/>
</dbReference>
<feature type="domain" description="AAA+ ATPase" evidence="13">
    <location>
        <begin position="37"/>
        <end position="185"/>
    </location>
</feature>
<dbReference type="FunFam" id="1.10.8.60:FF:000013">
    <property type="entry name" value="DNA polymerase III subunit gamma/tau"/>
    <property type="match status" value="1"/>
</dbReference>
<evidence type="ECO:0000256" key="6">
    <source>
        <dbReference type="ARBA" id="ARBA00022741"/>
    </source>
</evidence>
<evidence type="ECO:0000256" key="11">
    <source>
        <dbReference type="RuleBase" id="RU364063"/>
    </source>
</evidence>
<dbReference type="AlphaFoldDB" id="A0A1A9EXB8"/>
<dbReference type="EC" id="2.7.7.7" evidence="11"/>
<dbReference type="InterPro" id="IPR001270">
    <property type="entry name" value="ClpA/B"/>
</dbReference>
<comment type="catalytic activity">
    <reaction evidence="10 11">
        <text>DNA(n) + a 2'-deoxyribonucleoside 5'-triphosphate = DNA(n+1) + diphosphate</text>
        <dbReference type="Rhea" id="RHEA:22508"/>
        <dbReference type="Rhea" id="RHEA-COMP:17339"/>
        <dbReference type="Rhea" id="RHEA-COMP:17340"/>
        <dbReference type="ChEBI" id="CHEBI:33019"/>
        <dbReference type="ChEBI" id="CHEBI:61560"/>
        <dbReference type="ChEBI" id="CHEBI:173112"/>
        <dbReference type="EC" id="2.7.7.7"/>
    </reaction>
</comment>
<keyword evidence="9 11" id="KW-0239">DNA-directed DNA polymerase</keyword>
<dbReference type="CDD" id="cd00009">
    <property type="entry name" value="AAA"/>
    <property type="match status" value="1"/>
</dbReference>
<dbReference type="Pfam" id="PF13177">
    <property type="entry name" value="DNA_pol3_delta2"/>
    <property type="match status" value="1"/>
</dbReference>
<dbReference type="PRINTS" id="PR00300">
    <property type="entry name" value="CLPPROTEASEA"/>
</dbReference>
<evidence type="ECO:0000256" key="12">
    <source>
        <dbReference type="SAM" id="MobiDB-lite"/>
    </source>
</evidence>
<dbReference type="Pfam" id="PF22608">
    <property type="entry name" value="DNAX_ATPase_lid"/>
    <property type="match status" value="1"/>
</dbReference>
<evidence type="ECO:0000313" key="14">
    <source>
        <dbReference type="EMBL" id="ANG62462.1"/>
    </source>
</evidence>
<dbReference type="InterPro" id="IPR027417">
    <property type="entry name" value="P-loop_NTPase"/>
</dbReference>
<dbReference type="GO" id="GO:0006261">
    <property type="term" value="P:DNA-templated DNA replication"/>
    <property type="evidence" value="ECO:0007669"/>
    <property type="project" value="TreeGrafter"/>
</dbReference>
<proteinExistence type="inferred from homology"/>
<comment type="subunit">
    <text evidence="11">DNA polymerase III contains a core (composed of alpha, epsilon and theta chains) that associates with a tau subunit. This core dimerizes to form the POLIII' complex. PolIII' associates with the gamma complex (composed of gamma, delta, delta', psi and chi chains) and with the beta chain to form the complete DNA polymerase III complex.</text>
</comment>
<dbReference type="GO" id="GO:0005524">
    <property type="term" value="F:ATP binding"/>
    <property type="evidence" value="ECO:0007669"/>
    <property type="project" value="UniProtKB-KW"/>
</dbReference>
<feature type="compositionally biased region" description="Low complexity" evidence="12">
    <location>
        <begin position="463"/>
        <end position="478"/>
    </location>
</feature>
<keyword evidence="6 11" id="KW-0547">Nucleotide-binding</keyword>
<feature type="compositionally biased region" description="Low complexity" evidence="12">
    <location>
        <begin position="563"/>
        <end position="577"/>
    </location>
</feature>
<gene>
    <name evidence="11" type="primary">dnaX</name>
    <name evidence="14" type="ORF">A8C75_08150</name>
</gene>
<dbReference type="SUPFAM" id="SSF48019">
    <property type="entry name" value="post-AAA+ oligomerization domain-like"/>
    <property type="match status" value="1"/>
</dbReference>
<reference evidence="15" key="1">
    <citation type="submission" date="2016-05" db="EMBL/GenBank/DDBJ databases">
        <authorList>
            <person name="Baek K."/>
            <person name="Yang S.-J."/>
        </authorList>
    </citation>
    <scope>NUCLEOTIDE SEQUENCE [LARGE SCALE GENOMIC DNA]</scope>
    <source>
        <strain evidence="15">ST58-10</strain>
    </source>
</reference>
<dbReference type="Pfam" id="PF12170">
    <property type="entry name" value="DNA_pol3_tau_5"/>
    <property type="match status" value="1"/>
</dbReference>
<organism evidence="14 15">
    <name type="scientific">Marinobacterium aestuarii</name>
    <dbReference type="NCBI Taxonomy" id="1821621"/>
    <lineage>
        <taxon>Bacteria</taxon>
        <taxon>Pseudomonadati</taxon>
        <taxon>Pseudomonadota</taxon>
        <taxon>Gammaproteobacteria</taxon>
        <taxon>Oceanospirillales</taxon>
        <taxon>Oceanospirillaceae</taxon>
        <taxon>Marinobacterium</taxon>
    </lineage>
</organism>
<dbReference type="InterPro" id="IPR045085">
    <property type="entry name" value="HLD_clamp_pol_III_gamma_tau"/>
</dbReference>
<dbReference type="SMART" id="SM00382">
    <property type="entry name" value="AAA"/>
    <property type="match status" value="1"/>
</dbReference>
<dbReference type="Gene3D" id="3.30.300.150">
    <property type="entry name" value="DNA polymerase III, tau subunit, domain V"/>
    <property type="match status" value="1"/>
</dbReference>
<keyword evidence="2 11" id="KW-0808">Transferase</keyword>
<dbReference type="InterPro" id="IPR003593">
    <property type="entry name" value="AAA+_ATPase"/>
</dbReference>